<gene>
    <name evidence="5" type="ORF">TTAC_LOCUS10831</name>
</gene>
<evidence type="ECO:0000256" key="3">
    <source>
        <dbReference type="ARBA" id="ARBA00022737"/>
    </source>
</evidence>
<organism evidence="5 6">
    <name type="scientific">Hydatigena taeniaeformis</name>
    <name type="common">Feline tapeworm</name>
    <name type="synonym">Taenia taeniaeformis</name>
    <dbReference type="NCBI Taxonomy" id="6205"/>
    <lineage>
        <taxon>Eukaryota</taxon>
        <taxon>Metazoa</taxon>
        <taxon>Spiralia</taxon>
        <taxon>Lophotrochozoa</taxon>
        <taxon>Platyhelminthes</taxon>
        <taxon>Cestoda</taxon>
        <taxon>Eucestoda</taxon>
        <taxon>Cyclophyllidea</taxon>
        <taxon>Taeniidae</taxon>
        <taxon>Hydatigera</taxon>
    </lineage>
</organism>
<evidence type="ECO:0000256" key="2">
    <source>
        <dbReference type="ARBA" id="ARBA00022490"/>
    </source>
</evidence>
<dbReference type="PROSITE" id="PS50096">
    <property type="entry name" value="IQ"/>
    <property type="match status" value="1"/>
</dbReference>
<dbReference type="Proteomes" id="UP000274429">
    <property type="component" value="Unassembled WGS sequence"/>
</dbReference>
<name>A0A3P7FIG4_HYDTA</name>
<proteinExistence type="predicted"/>
<dbReference type="GO" id="GO:0000278">
    <property type="term" value="P:mitotic cell cycle"/>
    <property type="evidence" value="ECO:0007669"/>
    <property type="project" value="TreeGrafter"/>
</dbReference>
<accession>A0A3P7FIG4</accession>
<keyword evidence="2" id="KW-0963">Cytoplasm</keyword>
<protein>
    <submittedName>
        <fullName evidence="5">Uncharacterized protein</fullName>
    </submittedName>
</protein>
<evidence type="ECO:0000256" key="4">
    <source>
        <dbReference type="ARBA" id="ARBA00022860"/>
    </source>
</evidence>
<dbReference type="InterPro" id="IPR051185">
    <property type="entry name" value="ASPM"/>
</dbReference>
<dbReference type="AlphaFoldDB" id="A0A3P7FIG4"/>
<comment type="subcellular location">
    <subcellularLocation>
        <location evidence="1">Cytoplasm</location>
    </subcellularLocation>
</comment>
<keyword evidence="4" id="KW-0112">Calmodulin-binding</keyword>
<evidence type="ECO:0000256" key="1">
    <source>
        <dbReference type="ARBA" id="ARBA00004496"/>
    </source>
</evidence>
<dbReference type="Pfam" id="PF00612">
    <property type="entry name" value="IQ"/>
    <property type="match status" value="1"/>
</dbReference>
<sequence length="324" mass="36516">MAAIVIQSAWRGHRVRCANRSAAAFRQRLSEATQEARARPHNTLGARARRALANLLRYTSVASVLEALGHLETATRFSREVCLWLLTTPTSTTPPPVASQCGDGRRGCEENAEYLPHVLLRLLHLCNRSVPNEEVALAAVAVMLNLTVAVNNADAGTVAMWWQRRVLNEEGSSHSQSIVEFLFGSLHRLSRAKPGTSSIRLFARISALLATLYETLPVDFAAPNDYVGETEALLSLVRRLWSTALSRLPVRPEVRLLLRRHQPHESRRRRGLLRRIVTLELNLERLPSKPQVNPIIACELLLSTLREHQRRCEHHHQQIHNTQM</sequence>
<dbReference type="InterPro" id="IPR000048">
    <property type="entry name" value="IQ_motif_EF-hand-BS"/>
</dbReference>
<dbReference type="PANTHER" id="PTHR22706">
    <property type="entry name" value="ASSEMBLY FACTOR FOR SPINDLE MICROTUBULES"/>
    <property type="match status" value="1"/>
</dbReference>
<dbReference type="GO" id="GO:0007051">
    <property type="term" value="P:spindle organization"/>
    <property type="evidence" value="ECO:0007669"/>
    <property type="project" value="TreeGrafter"/>
</dbReference>
<dbReference type="GO" id="GO:0005516">
    <property type="term" value="F:calmodulin binding"/>
    <property type="evidence" value="ECO:0007669"/>
    <property type="project" value="UniProtKB-KW"/>
</dbReference>
<evidence type="ECO:0000313" key="6">
    <source>
        <dbReference type="Proteomes" id="UP000274429"/>
    </source>
</evidence>
<keyword evidence="3" id="KW-0677">Repeat</keyword>
<reference evidence="5 6" key="1">
    <citation type="submission" date="2018-11" db="EMBL/GenBank/DDBJ databases">
        <authorList>
            <consortium name="Pathogen Informatics"/>
        </authorList>
    </citation>
    <scope>NUCLEOTIDE SEQUENCE [LARGE SCALE GENOMIC DNA]</scope>
</reference>
<dbReference type="GO" id="GO:0051295">
    <property type="term" value="P:establishment of meiotic spindle localization"/>
    <property type="evidence" value="ECO:0007669"/>
    <property type="project" value="TreeGrafter"/>
</dbReference>
<dbReference type="EMBL" id="UYWX01022324">
    <property type="protein sequence ID" value="VDM35811.1"/>
    <property type="molecule type" value="Genomic_DNA"/>
</dbReference>
<dbReference type="GO" id="GO:0000922">
    <property type="term" value="C:spindle pole"/>
    <property type="evidence" value="ECO:0007669"/>
    <property type="project" value="TreeGrafter"/>
</dbReference>
<keyword evidence="6" id="KW-1185">Reference proteome</keyword>
<evidence type="ECO:0000313" key="5">
    <source>
        <dbReference type="EMBL" id="VDM35811.1"/>
    </source>
</evidence>
<dbReference type="GO" id="GO:0005737">
    <property type="term" value="C:cytoplasm"/>
    <property type="evidence" value="ECO:0007669"/>
    <property type="project" value="UniProtKB-SubCell"/>
</dbReference>
<dbReference type="CDD" id="cd23767">
    <property type="entry name" value="IQCD"/>
    <property type="match status" value="1"/>
</dbReference>
<dbReference type="PANTHER" id="PTHR22706:SF1">
    <property type="entry name" value="ASSEMBLY FACTOR FOR SPINDLE MICROTUBULES"/>
    <property type="match status" value="1"/>
</dbReference>